<evidence type="ECO:0000313" key="4">
    <source>
        <dbReference type="Proteomes" id="UP000636709"/>
    </source>
</evidence>
<dbReference type="InterPro" id="IPR036047">
    <property type="entry name" value="F-box-like_dom_sf"/>
</dbReference>
<dbReference type="PANTHER" id="PTHR34145">
    <property type="entry name" value="OS02G0105600 PROTEIN"/>
    <property type="match status" value="1"/>
</dbReference>
<dbReference type="SUPFAM" id="SSF52047">
    <property type="entry name" value="RNI-like"/>
    <property type="match status" value="1"/>
</dbReference>
<dbReference type="PANTHER" id="PTHR34145:SF57">
    <property type="entry name" value="F-BOX DOMAIN-CONTAINING PROTEIN"/>
    <property type="match status" value="1"/>
</dbReference>
<feature type="domain" description="F-box" evidence="1">
    <location>
        <begin position="4"/>
        <end position="37"/>
    </location>
</feature>
<gene>
    <name evidence="3" type="ORF">HU200_009511</name>
</gene>
<evidence type="ECO:0000259" key="1">
    <source>
        <dbReference type="Pfam" id="PF00646"/>
    </source>
</evidence>
<dbReference type="Gene3D" id="3.80.10.10">
    <property type="entry name" value="Ribonuclease Inhibitor"/>
    <property type="match status" value="1"/>
</dbReference>
<dbReference type="SUPFAM" id="SSF81383">
    <property type="entry name" value="F-box domain"/>
    <property type="match status" value="1"/>
</dbReference>
<dbReference type="InterPro" id="IPR053772">
    <property type="entry name" value="At1g61320/At1g61330-like"/>
</dbReference>
<protein>
    <recommendedName>
        <fullName evidence="5">F-box domain-containing protein</fullName>
    </recommendedName>
</protein>
<keyword evidence="4" id="KW-1185">Reference proteome</keyword>
<dbReference type="EMBL" id="JACEFO010000640">
    <property type="protein sequence ID" value="KAF8762334.1"/>
    <property type="molecule type" value="Genomic_DNA"/>
</dbReference>
<dbReference type="InterPro" id="IPR055357">
    <property type="entry name" value="LRR_At1g61320_AtMIF1"/>
</dbReference>
<comment type="caution">
    <text evidence="3">The sequence shown here is derived from an EMBL/GenBank/DDBJ whole genome shotgun (WGS) entry which is preliminary data.</text>
</comment>
<organism evidence="3 4">
    <name type="scientific">Digitaria exilis</name>
    <dbReference type="NCBI Taxonomy" id="1010633"/>
    <lineage>
        <taxon>Eukaryota</taxon>
        <taxon>Viridiplantae</taxon>
        <taxon>Streptophyta</taxon>
        <taxon>Embryophyta</taxon>
        <taxon>Tracheophyta</taxon>
        <taxon>Spermatophyta</taxon>
        <taxon>Magnoliopsida</taxon>
        <taxon>Liliopsida</taxon>
        <taxon>Poales</taxon>
        <taxon>Poaceae</taxon>
        <taxon>PACMAD clade</taxon>
        <taxon>Panicoideae</taxon>
        <taxon>Panicodae</taxon>
        <taxon>Paniceae</taxon>
        <taxon>Anthephorinae</taxon>
        <taxon>Digitaria</taxon>
    </lineage>
</organism>
<dbReference type="InterPro" id="IPR001810">
    <property type="entry name" value="F-box_dom"/>
</dbReference>
<name>A0A835FLQ4_9POAL</name>
<dbReference type="Proteomes" id="UP000636709">
    <property type="component" value="Unassembled WGS sequence"/>
</dbReference>
<evidence type="ECO:0000313" key="3">
    <source>
        <dbReference type="EMBL" id="KAF8762334.1"/>
    </source>
</evidence>
<dbReference type="Pfam" id="PF23622">
    <property type="entry name" value="LRR_At1g61320_AtMIF1"/>
    <property type="match status" value="1"/>
</dbReference>
<sequence length="442" mass="50504">MLQDVQGIILSKLPLKEVVRTSVLSSQWRDLWTVCPKLRFDCTIMFGKDFNGKQRGQFAQQFIDTVNAVLQQYHGRIVEELVIKFDFGTLLVDHLNNWVRFTASSHTKFLAFDVMPRGLEALSSPQYIFPFQLLDSRSISHLQLRFVSVNLPTQFGGFPKLRKLDLCHVKVTAKDLQDMLSNCCALEWLCVVHCKMDGELKVHCPLPSLLYLHVAFCELTSMEFHAVKLRTFVYKGSAVRINLNEISELKNANIFLHGATIGDAIATLSNVLTSAQSLTYDAFVHSPEVPFLMENTSKFSQLKHLQLLLSYRMDVDNLSLVPFLGSAPLIEKLEVHFTSYFGFFYVDGESIRRFEHRHEYLKDVCITGFKASNGQIEFVTHIVENAPVLDVLTVEQSDKLSNTDPVLVKEKVAKYMDATVCEVVRRYIERTVSPKCYLRLLF</sequence>
<dbReference type="InterPro" id="IPR032675">
    <property type="entry name" value="LRR_dom_sf"/>
</dbReference>
<evidence type="ECO:0008006" key="5">
    <source>
        <dbReference type="Google" id="ProtNLM"/>
    </source>
</evidence>
<evidence type="ECO:0000259" key="2">
    <source>
        <dbReference type="Pfam" id="PF23622"/>
    </source>
</evidence>
<dbReference type="Pfam" id="PF00646">
    <property type="entry name" value="F-box"/>
    <property type="match status" value="1"/>
</dbReference>
<feature type="domain" description="At1g61320/AtMIF1 LRR" evidence="2">
    <location>
        <begin position="72"/>
        <end position="440"/>
    </location>
</feature>
<dbReference type="AlphaFoldDB" id="A0A835FLQ4"/>
<dbReference type="OrthoDB" id="613853at2759"/>
<proteinExistence type="predicted"/>
<reference evidence="3" key="1">
    <citation type="submission" date="2020-07" db="EMBL/GenBank/DDBJ databases">
        <title>Genome sequence and genetic diversity analysis of an under-domesticated orphan crop, white fonio (Digitaria exilis).</title>
        <authorList>
            <person name="Bennetzen J.L."/>
            <person name="Chen S."/>
            <person name="Ma X."/>
            <person name="Wang X."/>
            <person name="Yssel A.E.J."/>
            <person name="Chaluvadi S.R."/>
            <person name="Johnson M."/>
            <person name="Gangashetty P."/>
            <person name="Hamidou F."/>
            <person name="Sanogo M.D."/>
            <person name="Zwaenepoel A."/>
            <person name="Wallace J."/>
            <person name="Van De Peer Y."/>
            <person name="Van Deynze A."/>
        </authorList>
    </citation>
    <scope>NUCLEOTIDE SEQUENCE</scope>
    <source>
        <tissue evidence="3">Leaves</tissue>
    </source>
</reference>
<accession>A0A835FLQ4</accession>